<evidence type="ECO:0000256" key="1">
    <source>
        <dbReference type="ARBA" id="ARBA00004651"/>
    </source>
</evidence>
<feature type="transmembrane region" description="Helical" evidence="7">
    <location>
        <begin position="105"/>
        <end position="125"/>
    </location>
</feature>
<feature type="transmembrane region" description="Helical" evidence="7">
    <location>
        <begin position="42"/>
        <end position="63"/>
    </location>
</feature>
<reference evidence="10" key="1">
    <citation type="journal article" date="2019" name="Int. J. Syst. Evol. Microbiol.">
        <title>The Global Catalogue of Microorganisms (GCM) 10K type strain sequencing project: providing services to taxonomists for standard genome sequencing and annotation.</title>
        <authorList>
            <consortium name="The Broad Institute Genomics Platform"/>
            <consortium name="The Broad Institute Genome Sequencing Center for Infectious Disease"/>
            <person name="Wu L."/>
            <person name="Ma J."/>
        </authorList>
    </citation>
    <scope>NUCLEOTIDE SEQUENCE [LARGE SCALE GENOMIC DNA]</scope>
    <source>
        <strain evidence="10">CCUG 43114</strain>
    </source>
</reference>
<organism evidence="9 10">
    <name type="scientific">Aquipuribacter nitratireducens</name>
    <dbReference type="NCBI Taxonomy" id="650104"/>
    <lineage>
        <taxon>Bacteria</taxon>
        <taxon>Bacillati</taxon>
        <taxon>Actinomycetota</taxon>
        <taxon>Actinomycetes</taxon>
        <taxon>Micrococcales</taxon>
        <taxon>Intrasporangiaceae</taxon>
        <taxon>Aquipuribacter</taxon>
    </lineage>
</organism>
<protein>
    <submittedName>
        <fullName evidence="9">Carbohydrate ABC transporter permease</fullName>
    </submittedName>
</protein>
<feature type="transmembrane region" description="Helical" evidence="7">
    <location>
        <begin position="137"/>
        <end position="157"/>
    </location>
</feature>
<evidence type="ECO:0000313" key="9">
    <source>
        <dbReference type="EMBL" id="MFC5381099.1"/>
    </source>
</evidence>
<dbReference type="InterPro" id="IPR051393">
    <property type="entry name" value="ABC_transporter_permease"/>
</dbReference>
<dbReference type="PANTHER" id="PTHR30193:SF18">
    <property type="entry name" value="OSMOPROTECTIVE COMPOUNDS UPTAKE PERMEASE PROTEIN GGTC"/>
    <property type="match status" value="1"/>
</dbReference>
<evidence type="ECO:0000256" key="5">
    <source>
        <dbReference type="ARBA" id="ARBA00022989"/>
    </source>
</evidence>
<keyword evidence="5 7" id="KW-1133">Transmembrane helix</keyword>
<feature type="transmembrane region" description="Helical" evidence="7">
    <location>
        <begin position="299"/>
        <end position="319"/>
    </location>
</feature>
<keyword evidence="3" id="KW-1003">Cell membrane</keyword>
<sequence>MDLLLNANSAGEKFTVMIIAILLFVAVMTIILFAVDRPRNVPGWLAAIAFAGPALLLLIFGLVRPALITIYQAFFDRTGENFVGTDNLAQIFATPDLRQVIYNTFAWTILTPLVATFLGLLYAVLVDKTRFEAVAKALIFLPMAISMVGASIIWRFVYDYRADIGDNTQIGLANQVLVWLGFEPYQFLLQQPWNTVFLIIVFIWIQTGFAMTVLSAAIKAIPDDITEAAKLDGVSGVQLFRFVTVPAIRPALIVVLTTLAIGSLKVFDIVRTMTGGQFGTSIVANEFYTQAFRQGDQGLGAALALILFILVVPIVAYNVRQQRISEEVR</sequence>
<evidence type="ECO:0000259" key="8">
    <source>
        <dbReference type="PROSITE" id="PS50928"/>
    </source>
</evidence>
<evidence type="ECO:0000256" key="4">
    <source>
        <dbReference type="ARBA" id="ARBA00022692"/>
    </source>
</evidence>
<dbReference type="Pfam" id="PF00528">
    <property type="entry name" value="BPD_transp_1"/>
    <property type="match status" value="1"/>
</dbReference>
<proteinExistence type="inferred from homology"/>
<comment type="subcellular location">
    <subcellularLocation>
        <location evidence="1 7">Cell membrane</location>
        <topology evidence="1 7">Multi-pass membrane protein</topology>
    </subcellularLocation>
</comment>
<comment type="similarity">
    <text evidence="7">Belongs to the binding-protein-dependent transport system permease family.</text>
</comment>
<gene>
    <name evidence="9" type="ORF">ACFPJ6_09875</name>
</gene>
<comment type="caution">
    <text evidence="9">The sequence shown here is derived from an EMBL/GenBank/DDBJ whole genome shotgun (WGS) entry which is preliminary data.</text>
</comment>
<evidence type="ECO:0000256" key="6">
    <source>
        <dbReference type="ARBA" id="ARBA00023136"/>
    </source>
</evidence>
<evidence type="ECO:0000256" key="3">
    <source>
        <dbReference type="ARBA" id="ARBA00022475"/>
    </source>
</evidence>
<feature type="transmembrane region" description="Helical" evidence="7">
    <location>
        <begin position="239"/>
        <end position="261"/>
    </location>
</feature>
<dbReference type="EMBL" id="JBHSLD010000009">
    <property type="protein sequence ID" value="MFC5381099.1"/>
    <property type="molecule type" value="Genomic_DNA"/>
</dbReference>
<evidence type="ECO:0000256" key="2">
    <source>
        <dbReference type="ARBA" id="ARBA00022448"/>
    </source>
</evidence>
<feature type="domain" description="ABC transmembrane type-1" evidence="8">
    <location>
        <begin position="101"/>
        <end position="318"/>
    </location>
</feature>
<feature type="transmembrane region" description="Helical" evidence="7">
    <location>
        <begin position="196"/>
        <end position="218"/>
    </location>
</feature>
<dbReference type="InterPro" id="IPR035906">
    <property type="entry name" value="MetI-like_sf"/>
</dbReference>
<dbReference type="CDD" id="cd06261">
    <property type="entry name" value="TM_PBP2"/>
    <property type="match status" value="1"/>
</dbReference>
<dbReference type="Proteomes" id="UP001596122">
    <property type="component" value="Unassembled WGS sequence"/>
</dbReference>
<feature type="transmembrane region" description="Helical" evidence="7">
    <location>
        <begin position="14"/>
        <end position="35"/>
    </location>
</feature>
<evidence type="ECO:0000256" key="7">
    <source>
        <dbReference type="RuleBase" id="RU363032"/>
    </source>
</evidence>
<accession>A0ABW0GMI1</accession>
<dbReference type="InterPro" id="IPR000515">
    <property type="entry name" value="MetI-like"/>
</dbReference>
<name>A0ABW0GMI1_9MICO</name>
<dbReference type="SUPFAM" id="SSF161098">
    <property type="entry name" value="MetI-like"/>
    <property type="match status" value="1"/>
</dbReference>
<dbReference type="RefSeq" id="WP_340270471.1">
    <property type="nucleotide sequence ID" value="NZ_JBBEOG010000007.1"/>
</dbReference>
<evidence type="ECO:0000313" key="10">
    <source>
        <dbReference type="Proteomes" id="UP001596122"/>
    </source>
</evidence>
<keyword evidence="2 7" id="KW-0813">Transport</keyword>
<keyword evidence="4 7" id="KW-0812">Transmembrane</keyword>
<keyword evidence="10" id="KW-1185">Reference proteome</keyword>
<dbReference type="Gene3D" id="1.10.3720.10">
    <property type="entry name" value="MetI-like"/>
    <property type="match status" value="1"/>
</dbReference>
<keyword evidence="6 7" id="KW-0472">Membrane</keyword>
<dbReference type="PROSITE" id="PS50928">
    <property type="entry name" value="ABC_TM1"/>
    <property type="match status" value="1"/>
</dbReference>
<dbReference type="PANTHER" id="PTHR30193">
    <property type="entry name" value="ABC TRANSPORTER PERMEASE PROTEIN"/>
    <property type="match status" value="1"/>
</dbReference>